<reference evidence="6 7" key="1">
    <citation type="submission" date="2024-10" db="EMBL/GenBank/DDBJ databases">
        <authorList>
            <person name="Kim D."/>
        </authorList>
    </citation>
    <scope>NUCLEOTIDE SEQUENCE [LARGE SCALE GENOMIC DNA]</scope>
    <source>
        <strain evidence="6">BH-2024</strain>
    </source>
</reference>
<dbReference type="InterPro" id="IPR036052">
    <property type="entry name" value="TrpB-like_PALP_sf"/>
</dbReference>
<gene>
    <name evidence="6" type="ORF">niasHT_008793</name>
</gene>
<accession>A0ABD2M5T1</accession>
<dbReference type="FunFam" id="3.40.50.1100:FF:000003">
    <property type="entry name" value="Cystathionine beta-synthase"/>
    <property type="match status" value="1"/>
</dbReference>
<evidence type="ECO:0000256" key="1">
    <source>
        <dbReference type="ARBA" id="ARBA00001933"/>
    </source>
</evidence>
<evidence type="ECO:0000313" key="7">
    <source>
        <dbReference type="Proteomes" id="UP001620626"/>
    </source>
</evidence>
<dbReference type="SUPFAM" id="SSF53686">
    <property type="entry name" value="Tryptophan synthase beta subunit-like PLP-dependent enzymes"/>
    <property type="match status" value="1"/>
</dbReference>
<dbReference type="InterPro" id="IPR001216">
    <property type="entry name" value="P-phosphate_BS"/>
</dbReference>
<evidence type="ECO:0000313" key="6">
    <source>
        <dbReference type="EMBL" id="KAL3122881.1"/>
    </source>
</evidence>
<dbReference type="PROSITE" id="PS00901">
    <property type="entry name" value="CYS_SYNTHASE"/>
    <property type="match status" value="1"/>
</dbReference>
<comment type="similarity">
    <text evidence="2">Belongs to the cysteine synthase/cystathionine beta-synthase family.</text>
</comment>
<dbReference type="InterPro" id="IPR050214">
    <property type="entry name" value="Cys_Synth/Cystath_Beta-Synth"/>
</dbReference>
<organism evidence="6 7">
    <name type="scientific">Heterodera trifolii</name>
    <dbReference type="NCBI Taxonomy" id="157864"/>
    <lineage>
        <taxon>Eukaryota</taxon>
        <taxon>Metazoa</taxon>
        <taxon>Ecdysozoa</taxon>
        <taxon>Nematoda</taxon>
        <taxon>Chromadorea</taxon>
        <taxon>Rhabditida</taxon>
        <taxon>Tylenchina</taxon>
        <taxon>Tylenchomorpha</taxon>
        <taxon>Tylenchoidea</taxon>
        <taxon>Heteroderidae</taxon>
        <taxon>Heteroderinae</taxon>
        <taxon>Heterodera</taxon>
    </lineage>
</organism>
<sequence length="305" mass="33003">MASRDGIGSDGCALIGNTPMVYLNKVSKGCAAKIAVKLEWLNPSGSVKDRIGVAMIDAAEKEGRIKPGISTIIEQTAGNTGIALASVAAIRGYRFIAVMSSSKTIERRTVLRALGAELVLTDPKLGFNGAVERTEQLARAIPNSFIPMQFCNEANPEIHYRTTGPEIWHQTQGKVDICVFGVGTGGTMTGVGRYLREKNPNITFYAGGECRAQWMPTRRCTASNPRHRHGHSARRVGHAHVQKRRRNCASSLGRRNCNGTTDGGGGGPFVWQGWDSSLDAKDVLGIWLSSLEIKNVLGCQGRPWK</sequence>
<dbReference type="Gene3D" id="3.40.50.1100">
    <property type="match status" value="2"/>
</dbReference>
<evidence type="ECO:0000256" key="2">
    <source>
        <dbReference type="ARBA" id="ARBA00007103"/>
    </source>
</evidence>
<dbReference type="AlphaFoldDB" id="A0ABD2M5T1"/>
<dbReference type="EMBL" id="JBICBT010000121">
    <property type="protein sequence ID" value="KAL3122881.1"/>
    <property type="molecule type" value="Genomic_DNA"/>
</dbReference>
<dbReference type="InterPro" id="IPR001926">
    <property type="entry name" value="TrpB-like_PALP"/>
</dbReference>
<comment type="caution">
    <text evidence="6">The sequence shown here is derived from an EMBL/GenBank/DDBJ whole genome shotgun (WGS) entry which is preliminary data.</text>
</comment>
<dbReference type="Pfam" id="PF00291">
    <property type="entry name" value="PALP"/>
    <property type="match status" value="1"/>
</dbReference>
<comment type="cofactor">
    <cofactor evidence="1">
        <name>pyridoxal 5'-phosphate</name>
        <dbReference type="ChEBI" id="CHEBI:597326"/>
    </cofactor>
</comment>
<keyword evidence="3" id="KW-0663">Pyridoxal phosphate</keyword>
<evidence type="ECO:0000256" key="4">
    <source>
        <dbReference type="SAM" id="MobiDB-lite"/>
    </source>
</evidence>
<feature type="region of interest" description="Disordered" evidence="4">
    <location>
        <begin position="221"/>
        <end position="260"/>
    </location>
</feature>
<dbReference type="PANTHER" id="PTHR10314">
    <property type="entry name" value="CYSTATHIONINE BETA-SYNTHASE"/>
    <property type="match status" value="1"/>
</dbReference>
<keyword evidence="7" id="KW-1185">Reference proteome</keyword>
<evidence type="ECO:0000259" key="5">
    <source>
        <dbReference type="Pfam" id="PF00291"/>
    </source>
</evidence>
<feature type="compositionally biased region" description="Basic residues" evidence="4">
    <location>
        <begin position="225"/>
        <end position="247"/>
    </location>
</feature>
<dbReference type="Proteomes" id="UP001620626">
    <property type="component" value="Unassembled WGS sequence"/>
</dbReference>
<protein>
    <recommendedName>
        <fullName evidence="5">Tryptophan synthase beta chain-like PALP domain-containing protein</fullName>
    </recommendedName>
</protein>
<evidence type="ECO:0000256" key="3">
    <source>
        <dbReference type="ARBA" id="ARBA00022898"/>
    </source>
</evidence>
<proteinExistence type="inferred from homology"/>
<dbReference type="CDD" id="cd01561">
    <property type="entry name" value="CBS_like"/>
    <property type="match status" value="1"/>
</dbReference>
<feature type="domain" description="Tryptophan synthase beta chain-like PALP" evidence="5">
    <location>
        <begin position="14"/>
        <end position="206"/>
    </location>
</feature>
<name>A0ABD2M5T1_9BILA</name>
<dbReference type="GO" id="GO:0019344">
    <property type="term" value="P:cysteine biosynthetic process"/>
    <property type="evidence" value="ECO:0007669"/>
    <property type="project" value="UniProtKB-ARBA"/>
</dbReference>